<dbReference type="Proteomes" id="UP000708208">
    <property type="component" value="Unassembled WGS sequence"/>
</dbReference>
<evidence type="ECO:0000256" key="1">
    <source>
        <dbReference type="SAM" id="MobiDB-lite"/>
    </source>
</evidence>
<comment type="caution">
    <text evidence="3">The sequence shown here is derived from an EMBL/GenBank/DDBJ whole genome shotgun (WGS) entry which is preliminary data.</text>
</comment>
<reference evidence="3" key="1">
    <citation type="submission" date="2021-06" db="EMBL/GenBank/DDBJ databases">
        <authorList>
            <person name="Hodson N. C."/>
            <person name="Mongue J. A."/>
            <person name="Jaron S. K."/>
        </authorList>
    </citation>
    <scope>NUCLEOTIDE SEQUENCE</scope>
</reference>
<feature type="chain" id="PRO_5035228770" evidence="2">
    <location>
        <begin position="23"/>
        <end position="264"/>
    </location>
</feature>
<feature type="region of interest" description="Disordered" evidence="1">
    <location>
        <begin position="181"/>
        <end position="242"/>
    </location>
</feature>
<organism evidence="3 4">
    <name type="scientific">Allacma fusca</name>
    <dbReference type="NCBI Taxonomy" id="39272"/>
    <lineage>
        <taxon>Eukaryota</taxon>
        <taxon>Metazoa</taxon>
        <taxon>Ecdysozoa</taxon>
        <taxon>Arthropoda</taxon>
        <taxon>Hexapoda</taxon>
        <taxon>Collembola</taxon>
        <taxon>Symphypleona</taxon>
        <taxon>Sminthuridae</taxon>
        <taxon>Allacma</taxon>
    </lineage>
</organism>
<dbReference type="OrthoDB" id="29657at2759"/>
<name>A0A8J2PPZ7_9HEXA</name>
<feature type="non-terminal residue" evidence="3">
    <location>
        <position position="1"/>
    </location>
</feature>
<evidence type="ECO:0000256" key="2">
    <source>
        <dbReference type="SAM" id="SignalP"/>
    </source>
</evidence>
<feature type="signal peptide" evidence="2">
    <location>
        <begin position="1"/>
        <end position="22"/>
    </location>
</feature>
<evidence type="ECO:0000313" key="4">
    <source>
        <dbReference type="Proteomes" id="UP000708208"/>
    </source>
</evidence>
<evidence type="ECO:0000313" key="3">
    <source>
        <dbReference type="EMBL" id="CAG7831885.1"/>
    </source>
</evidence>
<dbReference type="EMBL" id="CAJVCH010562501">
    <property type="protein sequence ID" value="CAG7831885.1"/>
    <property type="molecule type" value="Genomic_DNA"/>
</dbReference>
<feature type="compositionally biased region" description="Polar residues" evidence="1">
    <location>
        <begin position="214"/>
        <end position="227"/>
    </location>
</feature>
<proteinExistence type="predicted"/>
<protein>
    <submittedName>
        <fullName evidence="3">Uncharacterized protein</fullName>
    </submittedName>
</protein>
<keyword evidence="4" id="KW-1185">Reference proteome</keyword>
<accession>A0A8J2PPZ7</accession>
<sequence length="264" mass="29066">MIRFLEILLAFFIVLWTGLVNCRRHHLELNDDERNIIQISTFGFLKGGFLSVQLNKLVVKPNTSINSGLIGFTVDQTLNDGLNPYSQNIDSSYCALSDSSTKINGQPLARLILTFDFKEKVVRVNCSKGLERLQIYRNITELPFALSSLSSSHQADVARANRDIGNLDGFVQIVVTTTNISEPRGEGTPKSQLGPVYSTDGGVPNQGNRYDEASSGNPDVHNQNTPFQVPGLDASNLDSGNDCKNYRLPLVSKYDGEEVSYSTS</sequence>
<dbReference type="AlphaFoldDB" id="A0A8J2PPZ7"/>
<gene>
    <name evidence="3" type="ORF">AFUS01_LOCUS41607</name>
</gene>
<keyword evidence="2" id="KW-0732">Signal</keyword>